<name>A0A2B7YVZ2_POLH7</name>
<evidence type="ECO:0000256" key="2">
    <source>
        <dbReference type="SAM" id="MobiDB-lite"/>
    </source>
</evidence>
<sequence length="227" mass="25950">MASCVGCSRSFKTQEALEQHTRNSPAHTGSIRDSPAHAPSHNRRGRNRPSRGERVLEQNIRAPTPDTPLNKFFQSFPSFPYDPNLPPAESYAQLQRFKGWQRGEAASKKGWKRYQAALKNEVELWFGSEDDIGAWHALCRAIGIDPLPPTRRKCKQAVRNKYVNIVDLIEWARGGMLDGTTVRKFRTLDDLREYTRNTRKIFPNTLDSSEGGNVVLRHLLRHIFRVA</sequence>
<dbReference type="OrthoDB" id="6105938at2759"/>
<dbReference type="Proteomes" id="UP000224634">
    <property type="component" value="Unassembled WGS sequence"/>
</dbReference>
<feature type="compositionally biased region" description="Basic residues" evidence="2">
    <location>
        <begin position="40"/>
        <end position="49"/>
    </location>
</feature>
<keyword evidence="1" id="KW-0479">Metal-binding</keyword>
<gene>
    <name evidence="4" type="ORF">AJ80_00145</name>
</gene>
<keyword evidence="5" id="KW-1185">Reference proteome</keyword>
<evidence type="ECO:0000256" key="1">
    <source>
        <dbReference type="PROSITE-ProRule" id="PRU00042"/>
    </source>
</evidence>
<organism evidence="4 5">
    <name type="scientific">Polytolypa hystricis (strain UAMH7299)</name>
    <dbReference type="NCBI Taxonomy" id="1447883"/>
    <lineage>
        <taxon>Eukaryota</taxon>
        <taxon>Fungi</taxon>
        <taxon>Dikarya</taxon>
        <taxon>Ascomycota</taxon>
        <taxon>Pezizomycotina</taxon>
        <taxon>Eurotiomycetes</taxon>
        <taxon>Eurotiomycetidae</taxon>
        <taxon>Onygenales</taxon>
        <taxon>Onygenales incertae sedis</taxon>
        <taxon>Polytolypa</taxon>
    </lineage>
</organism>
<proteinExistence type="predicted"/>
<comment type="caution">
    <text evidence="4">The sequence shown here is derived from an EMBL/GenBank/DDBJ whole genome shotgun (WGS) entry which is preliminary data.</text>
</comment>
<dbReference type="EMBL" id="PDNA01000001">
    <property type="protein sequence ID" value="PGH28254.1"/>
    <property type="molecule type" value="Genomic_DNA"/>
</dbReference>
<feature type="region of interest" description="Disordered" evidence="2">
    <location>
        <begin position="15"/>
        <end position="67"/>
    </location>
</feature>
<dbReference type="GO" id="GO:0008270">
    <property type="term" value="F:zinc ion binding"/>
    <property type="evidence" value="ECO:0007669"/>
    <property type="project" value="UniProtKB-KW"/>
</dbReference>
<dbReference type="AlphaFoldDB" id="A0A2B7YVZ2"/>
<feature type="domain" description="C2H2-type" evidence="3">
    <location>
        <begin position="2"/>
        <end position="32"/>
    </location>
</feature>
<evidence type="ECO:0000313" key="4">
    <source>
        <dbReference type="EMBL" id="PGH28254.1"/>
    </source>
</evidence>
<keyword evidence="1" id="KW-0863">Zinc-finger</keyword>
<evidence type="ECO:0000259" key="3">
    <source>
        <dbReference type="PROSITE" id="PS50157"/>
    </source>
</evidence>
<evidence type="ECO:0000313" key="5">
    <source>
        <dbReference type="Proteomes" id="UP000224634"/>
    </source>
</evidence>
<dbReference type="InterPro" id="IPR013087">
    <property type="entry name" value="Znf_C2H2_type"/>
</dbReference>
<accession>A0A2B7YVZ2</accession>
<protein>
    <recommendedName>
        <fullName evidence="3">C2H2-type domain-containing protein</fullName>
    </recommendedName>
</protein>
<dbReference type="PROSITE" id="PS50157">
    <property type="entry name" value="ZINC_FINGER_C2H2_2"/>
    <property type="match status" value="1"/>
</dbReference>
<keyword evidence="1" id="KW-0862">Zinc</keyword>
<dbReference type="PANTHER" id="PTHR38846">
    <property type="entry name" value="C3H1-TYPE DOMAIN-CONTAINING PROTEIN"/>
    <property type="match status" value="1"/>
</dbReference>
<dbReference type="PANTHER" id="PTHR38846:SF1">
    <property type="entry name" value="C3H1-TYPE DOMAIN-CONTAINING PROTEIN"/>
    <property type="match status" value="1"/>
</dbReference>
<dbReference type="STRING" id="1447883.A0A2B7YVZ2"/>
<reference evidence="4 5" key="1">
    <citation type="submission" date="2017-10" db="EMBL/GenBank/DDBJ databases">
        <title>Comparative genomics in systemic dimorphic fungi from Ajellomycetaceae.</title>
        <authorList>
            <person name="Munoz J.F."/>
            <person name="Mcewen J.G."/>
            <person name="Clay O.K."/>
            <person name="Cuomo C.A."/>
        </authorList>
    </citation>
    <scope>NUCLEOTIDE SEQUENCE [LARGE SCALE GENOMIC DNA]</scope>
    <source>
        <strain evidence="4 5">UAMH7299</strain>
    </source>
</reference>